<evidence type="ECO:0000313" key="3">
    <source>
        <dbReference type="Proteomes" id="UP000283805"/>
    </source>
</evidence>
<dbReference type="Proteomes" id="UP000283805">
    <property type="component" value="Unassembled WGS sequence"/>
</dbReference>
<gene>
    <name evidence="2" type="ORF">ATJ93_0149</name>
</gene>
<feature type="transmembrane region" description="Helical" evidence="1">
    <location>
        <begin position="44"/>
        <end position="62"/>
    </location>
</feature>
<feature type="transmembrane region" description="Helical" evidence="1">
    <location>
        <begin position="74"/>
        <end position="97"/>
    </location>
</feature>
<dbReference type="OrthoDB" id="157599at2157"/>
<protein>
    <submittedName>
        <fullName evidence="2">Uncharacterized protein</fullName>
    </submittedName>
</protein>
<reference evidence="2 3" key="1">
    <citation type="submission" date="2018-09" db="EMBL/GenBank/DDBJ databases">
        <title>Genomic Encyclopedia of Archaeal and Bacterial Type Strains, Phase II (KMG-II): from individual species to whole genera.</title>
        <authorList>
            <person name="Goeker M."/>
        </authorList>
    </citation>
    <scope>NUCLEOTIDE SEQUENCE [LARGE SCALE GENOMIC DNA]</scope>
    <source>
        <strain evidence="2 3">DSM 13151</strain>
    </source>
</reference>
<feature type="transmembrane region" description="Helical" evidence="1">
    <location>
        <begin position="142"/>
        <end position="160"/>
    </location>
</feature>
<proteinExistence type="predicted"/>
<name>A0A3R7FX16_9EURY</name>
<keyword evidence="3" id="KW-1185">Reference proteome</keyword>
<keyword evidence="1" id="KW-1133">Transmembrane helix</keyword>
<dbReference type="AlphaFoldDB" id="A0A3R7FX16"/>
<evidence type="ECO:0000256" key="1">
    <source>
        <dbReference type="SAM" id="Phobius"/>
    </source>
</evidence>
<feature type="transmembrane region" description="Helical" evidence="1">
    <location>
        <begin position="103"/>
        <end position="130"/>
    </location>
</feature>
<evidence type="ECO:0000313" key="2">
    <source>
        <dbReference type="EMBL" id="RKD97168.1"/>
    </source>
</evidence>
<dbReference type="EMBL" id="RAPO01000001">
    <property type="protein sequence ID" value="RKD97168.1"/>
    <property type="molecule type" value="Genomic_DNA"/>
</dbReference>
<comment type="caution">
    <text evidence="2">The sequence shown here is derived from an EMBL/GenBank/DDBJ whole genome shotgun (WGS) entry which is preliminary data.</text>
</comment>
<organism evidence="2 3">
    <name type="scientific">Halopiger aswanensis</name>
    <dbReference type="NCBI Taxonomy" id="148449"/>
    <lineage>
        <taxon>Archaea</taxon>
        <taxon>Methanobacteriati</taxon>
        <taxon>Methanobacteriota</taxon>
        <taxon>Stenosarchaea group</taxon>
        <taxon>Halobacteria</taxon>
        <taxon>Halobacteriales</taxon>
        <taxon>Natrialbaceae</taxon>
        <taxon>Halopiger</taxon>
    </lineage>
</organism>
<feature type="transmembrane region" description="Helical" evidence="1">
    <location>
        <begin position="166"/>
        <end position="185"/>
    </location>
</feature>
<keyword evidence="1" id="KW-0812">Transmembrane</keyword>
<sequence>MWPESIYTVGGAGTATTGPLAFLGAEWIEVYRSLALPVRAGGQFLTAALLALLVLGLVQGYGSRSVQTARRSPVISICIGLPTALVVASLAGTGYLISGESVGVFFGIPLVVLGLATLPPLSAVGLVAIGQSIAARVGDDRLCTGVLVGSLLAGAAGGALEATVALTVLAAALGVGAGARTLFAARGSTRPDERTVPPANKI</sequence>
<keyword evidence="1" id="KW-0472">Membrane</keyword>
<accession>A0A3R7FX16</accession>
<dbReference type="RefSeq" id="WP_120242739.1">
    <property type="nucleotide sequence ID" value="NZ_RAPO01000001.1"/>
</dbReference>